<dbReference type="SMART" id="SM00387">
    <property type="entry name" value="HATPase_c"/>
    <property type="match status" value="1"/>
</dbReference>
<reference evidence="11" key="1">
    <citation type="submission" date="2020-12" db="EMBL/GenBank/DDBJ databases">
        <title>Hymenobacter sp.</title>
        <authorList>
            <person name="Kim M.K."/>
        </authorList>
    </citation>
    <scope>NUCLEOTIDE SEQUENCE [LARGE SCALE GENOMIC DNA]</scope>
    <source>
        <strain evidence="11">BT325</strain>
    </source>
</reference>
<keyword evidence="8" id="KW-0472">Membrane</keyword>
<dbReference type="Gene3D" id="3.30.450.20">
    <property type="entry name" value="PAS domain"/>
    <property type="match status" value="3"/>
</dbReference>
<keyword evidence="8" id="KW-0812">Transmembrane</keyword>
<dbReference type="Pfam" id="PF07568">
    <property type="entry name" value="HisKA_2"/>
    <property type="match status" value="1"/>
</dbReference>
<dbReference type="SUPFAM" id="SSF55874">
    <property type="entry name" value="ATPase domain of HSP90 chaperone/DNA topoisomerase II/histidine kinase"/>
    <property type="match status" value="1"/>
</dbReference>
<evidence type="ECO:0000256" key="8">
    <source>
        <dbReference type="SAM" id="Phobius"/>
    </source>
</evidence>
<dbReference type="CDD" id="cd12915">
    <property type="entry name" value="PDC2_DGC_like"/>
    <property type="match status" value="1"/>
</dbReference>
<dbReference type="Proteomes" id="UP000620670">
    <property type="component" value="Unassembled WGS sequence"/>
</dbReference>
<evidence type="ECO:0000256" key="6">
    <source>
        <dbReference type="ARBA" id="ARBA00022777"/>
    </source>
</evidence>
<dbReference type="InterPro" id="IPR011495">
    <property type="entry name" value="Sig_transdc_His_kin_sub2_dim/P"/>
</dbReference>
<dbReference type="RefSeq" id="WP_199046926.1">
    <property type="nucleotide sequence ID" value="NZ_JAELXT010000003.1"/>
</dbReference>
<dbReference type="InterPro" id="IPR036890">
    <property type="entry name" value="HATPase_C_sf"/>
</dbReference>
<keyword evidence="8" id="KW-1133">Transmembrane helix</keyword>
<evidence type="ECO:0000313" key="10">
    <source>
        <dbReference type="EMBL" id="MBJ6124592.1"/>
    </source>
</evidence>
<proteinExistence type="predicted"/>
<feature type="domain" description="Histidine kinase" evidence="9">
    <location>
        <begin position="339"/>
        <end position="528"/>
    </location>
</feature>
<protein>
    <recommendedName>
        <fullName evidence="2">histidine kinase</fullName>
        <ecNumber evidence="2">2.7.13.3</ecNumber>
    </recommendedName>
</protein>
<dbReference type="CDD" id="cd12914">
    <property type="entry name" value="PDC1_DGC_like"/>
    <property type="match status" value="1"/>
</dbReference>
<evidence type="ECO:0000256" key="5">
    <source>
        <dbReference type="ARBA" id="ARBA00022741"/>
    </source>
</evidence>
<dbReference type="PANTHER" id="PTHR41523:SF8">
    <property type="entry name" value="ETHYLENE RESPONSE SENSOR PROTEIN"/>
    <property type="match status" value="1"/>
</dbReference>
<sequence length="528" mass="57692">MIPVRDMRSVLYATAILFAVAVIGIRGAFLWLEYRSALNRAEAATYDLALLMEEYARRTLETSDLLLNDIITYVRLRGGVGALSETSDANQYLAGLAQKSSASDLLLIIDEDGNPVGLSMPQPGNAVNFADRPWFKAHQAGAEAVVGSAIVGRITREVIYTYSRRIPDLNGDFDGVAQIALRPAFLQEISRPDIEDDNVILGLWGRDGRVIARTGLTPTQTESGVGHTALFNEMEGQRSGTYRAADMGDGVERIISFRRLERWPVIVTASVPVATALAAWTTGFYWSAGITAIVLVALCWLTWIGVRLSHQTEATQKELQLANENLGKALSDKVVLLQEIHHRVKNNLQVTSSLLQMQARRFPDQSVKSAFQETQDRLRSIGLIHDILYRRDTGGTIDLQDYLRRLIPELSATYGADARGISVDLDAEPIMIDLDRGAPLALAVTEAISNAFKHAFGPGESGRILVSARRIDGRIEIVVRDTGKGVTGAPESDSSLGMKLIRSFTQQLGGQFSLTADGGTVFRLDIPA</sequence>
<evidence type="ECO:0000256" key="1">
    <source>
        <dbReference type="ARBA" id="ARBA00000085"/>
    </source>
</evidence>
<feature type="transmembrane region" description="Helical" evidence="8">
    <location>
        <begin position="286"/>
        <end position="306"/>
    </location>
</feature>
<dbReference type="InterPro" id="IPR003594">
    <property type="entry name" value="HATPase_dom"/>
</dbReference>
<evidence type="ECO:0000256" key="4">
    <source>
        <dbReference type="ARBA" id="ARBA00022679"/>
    </source>
</evidence>
<dbReference type="Gene3D" id="3.30.565.10">
    <property type="entry name" value="Histidine kinase-like ATPase, C-terminal domain"/>
    <property type="match status" value="1"/>
</dbReference>
<dbReference type="Pfam" id="PF02518">
    <property type="entry name" value="HATPase_c"/>
    <property type="match status" value="1"/>
</dbReference>
<dbReference type="PROSITE" id="PS50109">
    <property type="entry name" value="HIS_KIN"/>
    <property type="match status" value="1"/>
</dbReference>
<feature type="transmembrane region" description="Helical" evidence="8">
    <location>
        <begin position="12"/>
        <end position="32"/>
    </location>
</feature>
<dbReference type="GO" id="GO:0005524">
    <property type="term" value="F:ATP binding"/>
    <property type="evidence" value="ECO:0007669"/>
    <property type="project" value="UniProtKB-KW"/>
</dbReference>
<dbReference type="InterPro" id="IPR005467">
    <property type="entry name" value="His_kinase_dom"/>
</dbReference>
<organism evidence="10 11">
    <name type="scientific">Microvirga splendida</name>
    <dbReference type="NCBI Taxonomy" id="2795727"/>
    <lineage>
        <taxon>Bacteria</taxon>
        <taxon>Pseudomonadati</taxon>
        <taxon>Pseudomonadota</taxon>
        <taxon>Alphaproteobacteria</taxon>
        <taxon>Hyphomicrobiales</taxon>
        <taxon>Methylobacteriaceae</taxon>
        <taxon>Microvirga</taxon>
    </lineage>
</organism>
<dbReference type="EMBL" id="JAELXT010000003">
    <property type="protein sequence ID" value="MBJ6124592.1"/>
    <property type="molecule type" value="Genomic_DNA"/>
</dbReference>
<evidence type="ECO:0000256" key="3">
    <source>
        <dbReference type="ARBA" id="ARBA00022553"/>
    </source>
</evidence>
<evidence type="ECO:0000259" key="9">
    <source>
        <dbReference type="PROSITE" id="PS50109"/>
    </source>
</evidence>
<keyword evidence="5" id="KW-0547">Nucleotide-binding</keyword>
<keyword evidence="6" id="KW-0418">Kinase</keyword>
<dbReference type="EC" id="2.7.13.3" evidence="2"/>
<keyword evidence="3" id="KW-0597">Phosphoprotein</keyword>
<dbReference type="PANTHER" id="PTHR41523">
    <property type="entry name" value="TWO-COMPONENT SYSTEM SENSOR PROTEIN"/>
    <property type="match status" value="1"/>
</dbReference>
<keyword evidence="4" id="KW-0808">Transferase</keyword>
<comment type="caution">
    <text evidence="10">The sequence shown here is derived from an EMBL/GenBank/DDBJ whole genome shotgun (WGS) entry which is preliminary data.</text>
</comment>
<feature type="transmembrane region" description="Helical" evidence="8">
    <location>
        <begin position="263"/>
        <end position="280"/>
    </location>
</feature>
<accession>A0ABS0XX31</accession>
<comment type="catalytic activity">
    <reaction evidence="1">
        <text>ATP + protein L-histidine = ADP + protein N-phospho-L-histidine.</text>
        <dbReference type="EC" id="2.7.13.3"/>
    </reaction>
</comment>
<keyword evidence="7 10" id="KW-0067">ATP-binding</keyword>
<evidence type="ECO:0000256" key="7">
    <source>
        <dbReference type="ARBA" id="ARBA00022840"/>
    </source>
</evidence>
<keyword evidence="11" id="KW-1185">Reference proteome</keyword>
<evidence type="ECO:0000313" key="11">
    <source>
        <dbReference type="Proteomes" id="UP000620670"/>
    </source>
</evidence>
<name>A0ABS0XX31_9HYPH</name>
<evidence type="ECO:0000256" key="2">
    <source>
        <dbReference type="ARBA" id="ARBA00012438"/>
    </source>
</evidence>
<gene>
    <name evidence="10" type="ORF">JAO75_04130</name>
</gene>